<feature type="region of interest" description="Disordered" evidence="1">
    <location>
        <begin position="55"/>
        <end position="217"/>
    </location>
</feature>
<organism evidence="4">
    <name type="scientific">Alexandrium monilatum</name>
    <dbReference type="NCBI Taxonomy" id="311494"/>
    <lineage>
        <taxon>Eukaryota</taxon>
        <taxon>Sar</taxon>
        <taxon>Alveolata</taxon>
        <taxon>Dinophyceae</taxon>
        <taxon>Gonyaulacales</taxon>
        <taxon>Pyrocystaceae</taxon>
        <taxon>Alexandrium</taxon>
    </lineage>
</organism>
<feature type="compositionally biased region" description="Basic and acidic residues" evidence="1">
    <location>
        <begin position="92"/>
        <end position="144"/>
    </location>
</feature>
<reference evidence="4" key="1">
    <citation type="submission" date="2021-01" db="EMBL/GenBank/DDBJ databases">
        <authorList>
            <person name="Corre E."/>
            <person name="Pelletier E."/>
            <person name="Niang G."/>
            <person name="Scheremetjew M."/>
            <person name="Finn R."/>
            <person name="Kale V."/>
            <person name="Holt S."/>
            <person name="Cochrane G."/>
            <person name="Meng A."/>
            <person name="Brown T."/>
            <person name="Cohen L."/>
        </authorList>
    </citation>
    <scope>NUCLEOTIDE SEQUENCE</scope>
    <source>
        <strain evidence="4">CCMP3105</strain>
    </source>
</reference>
<dbReference type="Gene3D" id="3.10.20.90">
    <property type="entry name" value="Phosphatidylinositol 3-kinase Catalytic Subunit, Chain A, domain 1"/>
    <property type="match status" value="1"/>
</dbReference>
<feature type="chain" id="PRO_5030655170" description="Rad60/SUMO-like domain-containing protein" evidence="2">
    <location>
        <begin position="18"/>
        <end position="446"/>
    </location>
</feature>
<dbReference type="Pfam" id="PF11976">
    <property type="entry name" value="Rad60-SLD"/>
    <property type="match status" value="1"/>
</dbReference>
<dbReference type="InterPro" id="IPR022617">
    <property type="entry name" value="Rad60/SUMO-like_dom"/>
</dbReference>
<dbReference type="SUPFAM" id="SSF54236">
    <property type="entry name" value="Ubiquitin-like"/>
    <property type="match status" value="1"/>
</dbReference>
<feature type="region of interest" description="Disordered" evidence="1">
    <location>
        <begin position="244"/>
        <end position="295"/>
    </location>
</feature>
<dbReference type="InterPro" id="IPR029071">
    <property type="entry name" value="Ubiquitin-like_domsf"/>
</dbReference>
<gene>
    <name evidence="4" type="ORF">AMON00008_LOCUS28741</name>
</gene>
<feature type="compositionally biased region" description="Basic and acidic residues" evidence="1">
    <location>
        <begin position="342"/>
        <end position="354"/>
    </location>
</feature>
<keyword evidence="2" id="KW-0732">Signal</keyword>
<feature type="signal peptide" evidence="2">
    <location>
        <begin position="1"/>
        <end position="17"/>
    </location>
</feature>
<feature type="compositionally biased region" description="Basic and acidic residues" evidence="1">
    <location>
        <begin position="278"/>
        <end position="295"/>
    </location>
</feature>
<feature type="compositionally biased region" description="Low complexity" evidence="1">
    <location>
        <begin position="182"/>
        <end position="192"/>
    </location>
</feature>
<dbReference type="AlphaFoldDB" id="A0A7S4R3Q8"/>
<feature type="compositionally biased region" description="Basic and acidic residues" evidence="1">
    <location>
        <begin position="159"/>
        <end position="171"/>
    </location>
</feature>
<protein>
    <recommendedName>
        <fullName evidence="3">Rad60/SUMO-like domain-containing protein</fullName>
    </recommendedName>
</protein>
<accession>A0A7S4R3Q8</accession>
<proteinExistence type="predicted"/>
<name>A0A7S4R3Q8_9DINO</name>
<dbReference type="CDD" id="cd01763">
    <property type="entry name" value="Ubl_SUMO_like"/>
    <property type="match status" value="1"/>
</dbReference>
<evidence type="ECO:0000313" key="4">
    <source>
        <dbReference type="EMBL" id="CAE4600390.1"/>
    </source>
</evidence>
<feature type="compositionally biased region" description="Basic and acidic residues" evidence="1">
    <location>
        <begin position="249"/>
        <end position="270"/>
    </location>
</feature>
<dbReference type="EMBL" id="HBNR01041393">
    <property type="protein sequence ID" value="CAE4600390.1"/>
    <property type="molecule type" value="Transcribed_RNA"/>
</dbReference>
<sequence length="446" mass="50042">MGCRLTPLLLLAAAAWAQSSGFTYSNAPADALSLVQIEAPPSWFAKLGNLIKKTGPTGKDAAGTRDTALDAGSRPAVARGQTSSGSQQAERSAAEERAVQKAKTEKQLEAKKAEAEQRQAAMKREEEEEARRRAAMKQKEEEQVNQRAAMQQQEEEEEASSKAEDTKRLELAKLMGEPEVSGRAGPDAARPGAETRPREQPAPPVAVESKAALDPEAKRLQELHDKVLREMREKIMAEADAAVKRQMREKHAARMEELKRQQAEEAERMKQQQAAKAEQQRLAEEEARQKKLDMERAKAERLQAWKIKQQMKLEAEREAVRKHKAAADRLVDQQRRKTQIGKRREEEARRHPASEEVTEFPEGDANFINVRLQDGLNREITLKVARAVRLKAMMMTACQRFGLDRDYASFSFNDRPIRFTDTPESVGLQNGDIISALEVADGEFTE</sequence>
<feature type="region of interest" description="Disordered" evidence="1">
    <location>
        <begin position="332"/>
        <end position="358"/>
    </location>
</feature>
<evidence type="ECO:0000259" key="3">
    <source>
        <dbReference type="Pfam" id="PF11976"/>
    </source>
</evidence>
<feature type="domain" description="Rad60/SUMO-like" evidence="3">
    <location>
        <begin position="368"/>
        <end position="436"/>
    </location>
</feature>
<evidence type="ECO:0000256" key="2">
    <source>
        <dbReference type="SAM" id="SignalP"/>
    </source>
</evidence>
<evidence type="ECO:0000256" key="1">
    <source>
        <dbReference type="SAM" id="MobiDB-lite"/>
    </source>
</evidence>